<dbReference type="GO" id="GO:0007059">
    <property type="term" value="P:chromosome segregation"/>
    <property type="evidence" value="ECO:0007669"/>
    <property type="project" value="UniProtKB-KW"/>
</dbReference>
<organism evidence="9 10">
    <name type="scientific">Phanerochaete sordida</name>
    <dbReference type="NCBI Taxonomy" id="48140"/>
    <lineage>
        <taxon>Eukaryota</taxon>
        <taxon>Fungi</taxon>
        <taxon>Dikarya</taxon>
        <taxon>Basidiomycota</taxon>
        <taxon>Agaricomycotina</taxon>
        <taxon>Agaricomycetes</taxon>
        <taxon>Polyporales</taxon>
        <taxon>Phanerochaetaceae</taxon>
        <taxon>Phanerochaete</taxon>
    </lineage>
</organism>
<dbReference type="Pfam" id="PF10345">
    <property type="entry name" value="Cohesin_load"/>
    <property type="match status" value="1"/>
</dbReference>
<comment type="similarity">
    <text evidence="2">Belongs to the SCC4/mau-2 family.</text>
</comment>
<reference evidence="9 10" key="1">
    <citation type="submission" date="2021-08" db="EMBL/GenBank/DDBJ databases">
        <title>Draft Genome Sequence of Phanerochaete sordida strain YK-624.</title>
        <authorList>
            <person name="Mori T."/>
            <person name="Dohra H."/>
            <person name="Suzuki T."/>
            <person name="Kawagishi H."/>
            <person name="Hirai H."/>
        </authorList>
    </citation>
    <scope>NUCLEOTIDE SEQUENCE [LARGE SCALE GENOMIC DNA]</scope>
    <source>
        <strain evidence="9 10">YK-624</strain>
    </source>
</reference>
<evidence type="ECO:0000256" key="1">
    <source>
        <dbReference type="ARBA" id="ARBA00004123"/>
    </source>
</evidence>
<dbReference type="AlphaFoldDB" id="A0A9P3G5E4"/>
<comment type="caution">
    <text evidence="9">The sequence shown here is derived from an EMBL/GenBank/DDBJ whole genome shotgun (WGS) entry which is preliminary data.</text>
</comment>
<comment type="subcellular location">
    <subcellularLocation>
        <location evidence="1">Nucleus</location>
    </subcellularLocation>
</comment>
<feature type="compositionally biased region" description="Low complexity" evidence="8">
    <location>
        <begin position="292"/>
        <end position="304"/>
    </location>
</feature>
<feature type="region of interest" description="Disordered" evidence="8">
    <location>
        <begin position="284"/>
        <end position="304"/>
    </location>
</feature>
<dbReference type="PANTHER" id="PTHR21394">
    <property type="entry name" value="MAU2 CHROMATID COHESION FACTOR HOMOLOG"/>
    <property type="match status" value="1"/>
</dbReference>
<evidence type="ECO:0000313" key="10">
    <source>
        <dbReference type="Proteomes" id="UP000703269"/>
    </source>
</evidence>
<keyword evidence="3" id="KW-0132">Cell division</keyword>
<feature type="compositionally biased region" description="Low complexity" evidence="8">
    <location>
        <begin position="1"/>
        <end position="19"/>
    </location>
</feature>
<accession>A0A9P3G5E4</accession>
<protein>
    <submittedName>
        <fullName evidence="9">Uncharacterized protein</fullName>
    </submittedName>
</protein>
<dbReference type="InterPro" id="IPR019440">
    <property type="entry name" value="MAU2"/>
</dbReference>
<dbReference type="GO" id="GO:0051301">
    <property type="term" value="P:cell division"/>
    <property type="evidence" value="ECO:0007669"/>
    <property type="project" value="UniProtKB-KW"/>
</dbReference>
<gene>
    <name evidence="9" type="ORF">PsYK624_056250</name>
</gene>
<feature type="region of interest" description="Disordered" evidence="8">
    <location>
        <begin position="189"/>
        <end position="215"/>
    </location>
</feature>
<evidence type="ECO:0000313" key="9">
    <source>
        <dbReference type="EMBL" id="GJE89523.1"/>
    </source>
</evidence>
<dbReference type="Proteomes" id="UP000703269">
    <property type="component" value="Unassembled WGS sequence"/>
</dbReference>
<feature type="region of interest" description="Disordered" evidence="8">
    <location>
        <begin position="1"/>
        <end position="24"/>
    </location>
</feature>
<dbReference type="GO" id="GO:0007064">
    <property type="term" value="P:mitotic sister chromatid cohesion"/>
    <property type="evidence" value="ECO:0007669"/>
    <property type="project" value="InterPro"/>
</dbReference>
<keyword evidence="10" id="KW-1185">Reference proteome</keyword>
<keyword evidence="5" id="KW-0159">Chromosome partition</keyword>
<dbReference type="OrthoDB" id="5565328at2759"/>
<dbReference type="GO" id="GO:0005634">
    <property type="term" value="C:nucleus"/>
    <property type="evidence" value="ECO:0007669"/>
    <property type="project" value="UniProtKB-SubCell"/>
</dbReference>
<evidence type="ECO:0000256" key="6">
    <source>
        <dbReference type="ARBA" id="ARBA00023242"/>
    </source>
</evidence>
<evidence type="ECO:0000256" key="4">
    <source>
        <dbReference type="ARBA" id="ARBA00022776"/>
    </source>
</evidence>
<evidence type="ECO:0000256" key="8">
    <source>
        <dbReference type="SAM" id="MobiDB-lite"/>
    </source>
</evidence>
<feature type="compositionally biased region" description="Low complexity" evidence="8">
    <location>
        <begin position="194"/>
        <end position="215"/>
    </location>
</feature>
<sequence>MPSSSLSSLSSVPTSPSKSQEPRLKPLPPAVLLVSLPALLAHPPTHKFYIQSLCLSLCALRKCLTIPALSPELECRAWTGLAEIGMRVIAGGIHEHEDFPWAHGIEGEVDKALSKAAIISQKHPSLRAYKHHVALLQVQLAHWQHKIKYARTQIRNLVASFQPSDPPHLVYAAHLAAISIFTTPKPAPVPQTMASSSADDASPSHAAPASPAYSQSPQDIHAALASVSDMEALSVSQKHKRVTLLASVLRMRILVAASMWDQIPEILQRIEGQLGLSYEPLATPKARRPDETSSSSTGQQHGQSGRVEDNFICFDDQLDAAMAIHMLMMAIVYFTHIGSAAEASPRLSHLHALLDTGAVDQFAEGTVEVKLPAGPPLVIQVTHPRVIYLLAFLVSSIAKRDAVGRKPKRKVFAAEGLATWEKELDVEIHLSSWASLGDVEEIEQRLARIKADLLCELVAVSVMRSEWDTAEQNLADVIAHTRTYNIFPHFAARISLHHAHLAHALGQASRALECYRVAVALAEEGSFVQVTARAGEVILRIGVCEQRARLGQSREDADVAEVDVKEAMQVAKACYTIGGTLMAVGQVIEALVSKEILRAKGFLKEALGQATRSQDNHMRAAILALIAAQYFHTSGDHALQMLQTCEQLAVGLGAPASKSTEKENGPSAVGNARLGLWVGQKFLELYRRAGKEHRVQKQLLANQRLEEAVRAVEARGMVHDSSELSRH</sequence>
<keyword evidence="6" id="KW-0539">Nucleus</keyword>
<keyword evidence="4" id="KW-0498">Mitosis</keyword>
<evidence type="ECO:0000256" key="7">
    <source>
        <dbReference type="ARBA" id="ARBA00023306"/>
    </source>
</evidence>
<name>A0A9P3G5E4_9APHY</name>
<evidence type="ECO:0000256" key="2">
    <source>
        <dbReference type="ARBA" id="ARBA00008585"/>
    </source>
</evidence>
<proteinExistence type="inferred from homology"/>
<evidence type="ECO:0000256" key="5">
    <source>
        <dbReference type="ARBA" id="ARBA00022829"/>
    </source>
</evidence>
<dbReference type="EMBL" id="BPQB01000013">
    <property type="protein sequence ID" value="GJE89523.1"/>
    <property type="molecule type" value="Genomic_DNA"/>
</dbReference>
<evidence type="ECO:0000256" key="3">
    <source>
        <dbReference type="ARBA" id="ARBA00022618"/>
    </source>
</evidence>
<keyword evidence="7" id="KW-0131">Cell cycle</keyword>